<dbReference type="InterPro" id="IPR020084">
    <property type="entry name" value="NUDIX_hydrolase_CS"/>
</dbReference>
<evidence type="ECO:0000313" key="6">
    <source>
        <dbReference type="EMBL" id="KGM11799.1"/>
    </source>
</evidence>
<dbReference type="InterPro" id="IPR051325">
    <property type="entry name" value="Nudix_hydrolase_domain"/>
</dbReference>
<dbReference type="AlphaFoldDB" id="A0A0A0BXD0"/>
<evidence type="ECO:0000259" key="5">
    <source>
        <dbReference type="PROSITE" id="PS51462"/>
    </source>
</evidence>
<dbReference type="GO" id="GO:0004081">
    <property type="term" value="F:bis(5'-nucleosyl)-tetraphosphatase (asymmetrical) activity"/>
    <property type="evidence" value="ECO:0007669"/>
    <property type="project" value="TreeGrafter"/>
</dbReference>
<dbReference type="PRINTS" id="PR00502">
    <property type="entry name" value="NUDIXFAMILY"/>
</dbReference>
<feature type="domain" description="Nudix hydrolase" evidence="5">
    <location>
        <begin position="7"/>
        <end position="147"/>
    </location>
</feature>
<evidence type="ECO:0000256" key="2">
    <source>
        <dbReference type="ARBA" id="ARBA00022801"/>
    </source>
</evidence>
<dbReference type="RefSeq" id="WP_035061040.1">
    <property type="nucleotide sequence ID" value="NZ_AXCZ01000107.1"/>
</dbReference>
<proteinExistence type="inferred from homology"/>
<dbReference type="GO" id="GO:0006167">
    <property type="term" value="P:AMP biosynthetic process"/>
    <property type="evidence" value="ECO:0007669"/>
    <property type="project" value="TreeGrafter"/>
</dbReference>
<evidence type="ECO:0000256" key="1">
    <source>
        <dbReference type="ARBA" id="ARBA00005582"/>
    </source>
</evidence>
<dbReference type="SMART" id="SM00855">
    <property type="entry name" value="PGAM"/>
    <property type="match status" value="1"/>
</dbReference>
<sequence length="326" mass="35942">MSTSRTAAVHAAGALVWRETDHRLEVLLVHRPRYRDWSWPKGKVDPGESLPAAAVREVAEETGVTIVLGIPLPGLHYRLNDGKPKHVHYWAARPADEDGDARALSVRPPVEPASTDEVDEAVWVGVDAARDLLTRKADRTPLAALLQAWEKGRLHTRTTTIVRHGRARRRSAWRRGEQSRPLTPKGAAQSVALVPVLSAFGVREVVTSPWRRCLSTVEPYASKAGIRLAADKALTEAAHHEDPDQASEVLDELIARPRDVALCTHRPLLGAIIDTIGEATRRWTVGTLPTRDPYLRTGEVLVSHIVGRGHRARIVAVERHRPPSGL</sequence>
<dbReference type="Pfam" id="PF00293">
    <property type="entry name" value="NUDIX"/>
    <property type="match status" value="1"/>
</dbReference>
<dbReference type="Gene3D" id="3.40.50.1240">
    <property type="entry name" value="Phosphoglycerate mutase-like"/>
    <property type="match status" value="1"/>
</dbReference>
<organism evidence="6 7">
    <name type="scientific">Cellulomonas bogoriensis 69B4 = DSM 16987</name>
    <dbReference type="NCBI Taxonomy" id="1386082"/>
    <lineage>
        <taxon>Bacteria</taxon>
        <taxon>Bacillati</taxon>
        <taxon>Actinomycetota</taxon>
        <taxon>Actinomycetes</taxon>
        <taxon>Micrococcales</taxon>
        <taxon>Cellulomonadaceae</taxon>
        <taxon>Cellulomonas</taxon>
    </lineage>
</organism>
<dbReference type="PANTHER" id="PTHR21340">
    <property type="entry name" value="DIADENOSINE 5,5-P1,P4-TETRAPHOSPHATE PYROPHOSPHOHYDROLASE MUTT"/>
    <property type="match status" value="1"/>
</dbReference>
<comment type="similarity">
    <text evidence="1 3">Belongs to the Nudix hydrolase family.</text>
</comment>
<dbReference type="EMBL" id="AXCZ01000107">
    <property type="protein sequence ID" value="KGM11799.1"/>
    <property type="molecule type" value="Genomic_DNA"/>
</dbReference>
<dbReference type="InterPro" id="IPR029033">
    <property type="entry name" value="His_PPase_superfam"/>
</dbReference>
<dbReference type="PROSITE" id="PS00893">
    <property type="entry name" value="NUDIX_BOX"/>
    <property type="match status" value="1"/>
</dbReference>
<protein>
    <submittedName>
        <fullName evidence="6">NTP pyrophosphohydrolase</fullName>
    </submittedName>
</protein>
<dbReference type="Proteomes" id="UP000054314">
    <property type="component" value="Unassembled WGS sequence"/>
</dbReference>
<gene>
    <name evidence="6" type="ORF">N869_02465</name>
</gene>
<comment type="caution">
    <text evidence="6">The sequence shown here is derived from an EMBL/GenBank/DDBJ whole genome shotgun (WGS) entry which is preliminary data.</text>
</comment>
<dbReference type="SUPFAM" id="SSF53254">
    <property type="entry name" value="Phosphoglycerate mutase-like"/>
    <property type="match status" value="1"/>
</dbReference>
<accession>A0A0A0BXD0</accession>
<evidence type="ECO:0000256" key="4">
    <source>
        <dbReference type="SAM" id="MobiDB-lite"/>
    </source>
</evidence>
<dbReference type="PANTHER" id="PTHR21340:SF0">
    <property type="entry name" value="BIS(5'-NUCLEOSYL)-TETRAPHOSPHATASE [ASYMMETRICAL]"/>
    <property type="match status" value="1"/>
</dbReference>
<dbReference type="InterPro" id="IPR000086">
    <property type="entry name" value="NUDIX_hydrolase_dom"/>
</dbReference>
<feature type="region of interest" description="Disordered" evidence="4">
    <location>
        <begin position="165"/>
        <end position="186"/>
    </location>
</feature>
<reference evidence="6 7" key="1">
    <citation type="submission" date="2013-08" db="EMBL/GenBank/DDBJ databases">
        <title>Genome sequencing of Cellulomonas bogoriensis 69B4.</title>
        <authorList>
            <person name="Chen F."/>
            <person name="Li Y."/>
            <person name="Wang G."/>
        </authorList>
    </citation>
    <scope>NUCLEOTIDE SEQUENCE [LARGE SCALE GENOMIC DNA]</scope>
    <source>
        <strain evidence="6 7">69B4</strain>
    </source>
</reference>
<dbReference type="Pfam" id="PF00300">
    <property type="entry name" value="His_Phos_1"/>
    <property type="match status" value="1"/>
</dbReference>
<dbReference type="SUPFAM" id="SSF55811">
    <property type="entry name" value="Nudix"/>
    <property type="match status" value="1"/>
</dbReference>
<dbReference type="PROSITE" id="PS51462">
    <property type="entry name" value="NUDIX"/>
    <property type="match status" value="1"/>
</dbReference>
<dbReference type="GO" id="GO:0006754">
    <property type="term" value="P:ATP biosynthetic process"/>
    <property type="evidence" value="ECO:0007669"/>
    <property type="project" value="TreeGrafter"/>
</dbReference>
<evidence type="ECO:0000313" key="7">
    <source>
        <dbReference type="Proteomes" id="UP000054314"/>
    </source>
</evidence>
<dbReference type="CDD" id="cd03673">
    <property type="entry name" value="NUDIX_Ap6A_hydrolase"/>
    <property type="match status" value="1"/>
</dbReference>
<dbReference type="InterPro" id="IPR020476">
    <property type="entry name" value="Nudix_hydrolase"/>
</dbReference>
<keyword evidence="2 3" id="KW-0378">Hydrolase</keyword>
<name>A0A0A0BXD0_9CELL</name>
<keyword evidence="7" id="KW-1185">Reference proteome</keyword>
<dbReference type="OrthoDB" id="4287477at2"/>
<evidence type="ECO:0000256" key="3">
    <source>
        <dbReference type="RuleBase" id="RU003476"/>
    </source>
</evidence>
<dbReference type="InterPro" id="IPR015797">
    <property type="entry name" value="NUDIX_hydrolase-like_dom_sf"/>
</dbReference>
<dbReference type="InterPro" id="IPR013078">
    <property type="entry name" value="His_Pase_superF_clade-1"/>
</dbReference>
<dbReference type="Gene3D" id="3.90.79.10">
    <property type="entry name" value="Nucleoside Triphosphate Pyrophosphohydrolase"/>
    <property type="match status" value="1"/>
</dbReference>